<dbReference type="OrthoDB" id="9815663at2"/>
<proteinExistence type="inferred from homology"/>
<comment type="similarity">
    <text evidence="2">Belongs to the glycosyltransferase 28 family.</text>
</comment>
<evidence type="ECO:0008006" key="9">
    <source>
        <dbReference type="Google" id="ProtNLM"/>
    </source>
</evidence>
<organism evidence="7 8">
    <name type="scientific">Metabacillus lacus</name>
    <dbReference type="NCBI Taxonomy" id="1983721"/>
    <lineage>
        <taxon>Bacteria</taxon>
        <taxon>Bacillati</taxon>
        <taxon>Bacillota</taxon>
        <taxon>Bacilli</taxon>
        <taxon>Bacillales</taxon>
        <taxon>Bacillaceae</taxon>
        <taxon>Metabacillus</taxon>
    </lineage>
</organism>
<evidence type="ECO:0000313" key="8">
    <source>
        <dbReference type="Proteomes" id="UP000448867"/>
    </source>
</evidence>
<comment type="subcellular location">
    <subcellularLocation>
        <location evidence="1">Membrane</location>
    </subcellularLocation>
</comment>
<evidence type="ECO:0000256" key="2">
    <source>
        <dbReference type="ARBA" id="ARBA00006962"/>
    </source>
</evidence>
<evidence type="ECO:0000256" key="1">
    <source>
        <dbReference type="ARBA" id="ARBA00004370"/>
    </source>
</evidence>
<dbReference type="Pfam" id="PF04101">
    <property type="entry name" value="Glyco_tran_28_C"/>
    <property type="match status" value="1"/>
</dbReference>
<protein>
    <recommendedName>
        <fullName evidence="9">Galactosyldiacylglycerol synthase</fullName>
    </recommendedName>
</protein>
<comment type="caution">
    <text evidence="7">The sequence shown here is derived from an EMBL/GenBank/DDBJ whole genome shotgun (WGS) entry which is preliminary data.</text>
</comment>
<dbReference type="GO" id="GO:0009247">
    <property type="term" value="P:glycolipid biosynthetic process"/>
    <property type="evidence" value="ECO:0007669"/>
    <property type="project" value="InterPro"/>
</dbReference>
<dbReference type="EMBL" id="WKKI01000010">
    <property type="protein sequence ID" value="MRX72073.1"/>
    <property type="molecule type" value="Genomic_DNA"/>
</dbReference>
<evidence type="ECO:0000313" key="7">
    <source>
        <dbReference type="EMBL" id="MRX72073.1"/>
    </source>
</evidence>
<keyword evidence="4" id="KW-0808">Transferase</keyword>
<dbReference type="GO" id="GO:0016758">
    <property type="term" value="F:hexosyltransferase activity"/>
    <property type="evidence" value="ECO:0007669"/>
    <property type="project" value="InterPro"/>
</dbReference>
<dbReference type="PANTHER" id="PTHR43025">
    <property type="entry name" value="MONOGALACTOSYLDIACYLGLYCEROL SYNTHASE"/>
    <property type="match status" value="1"/>
</dbReference>
<evidence type="ECO:0000256" key="3">
    <source>
        <dbReference type="ARBA" id="ARBA00022676"/>
    </source>
</evidence>
<evidence type="ECO:0000259" key="5">
    <source>
        <dbReference type="Pfam" id="PF04101"/>
    </source>
</evidence>
<dbReference type="Proteomes" id="UP000448867">
    <property type="component" value="Unassembled WGS sequence"/>
</dbReference>
<keyword evidence="3" id="KW-0328">Glycosyltransferase</keyword>
<dbReference type="SUPFAM" id="SSF53756">
    <property type="entry name" value="UDP-Glycosyltransferase/glycogen phosphorylase"/>
    <property type="match status" value="1"/>
</dbReference>
<dbReference type="GO" id="GO:0016020">
    <property type="term" value="C:membrane"/>
    <property type="evidence" value="ECO:0007669"/>
    <property type="project" value="UniProtKB-SubCell"/>
</dbReference>
<feature type="domain" description="Glycosyl transferase family 28 C-terminal" evidence="5">
    <location>
        <begin position="198"/>
        <end position="311"/>
    </location>
</feature>
<dbReference type="InterPro" id="IPR050519">
    <property type="entry name" value="Glycosyltransf_28_UgtP"/>
</dbReference>
<evidence type="ECO:0000259" key="6">
    <source>
        <dbReference type="Pfam" id="PF06925"/>
    </source>
</evidence>
<feature type="domain" description="Diacylglycerol glucosyltransferase N-terminal" evidence="6">
    <location>
        <begin position="15"/>
        <end position="179"/>
    </location>
</feature>
<gene>
    <name evidence="7" type="ORF">GJU40_07795</name>
</gene>
<dbReference type="Pfam" id="PF06925">
    <property type="entry name" value="MGDG_synth"/>
    <property type="match status" value="1"/>
</dbReference>
<name>A0A7X2IZL6_9BACI</name>
<evidence type="ECO:0000256" key="4">
    <source>
        <dbReference type="ARBA" id="ARBA00022679"/>
    </source>
</evidence>
<dbReference type="PANTHER" id="PTHR43025:SF3">
    <property type="entry name" value="MONOGALACTOSYLDIACYLGLYCEROL SYNTHASE 1, CHLOROPLASTIC"/>
    <property type="match status" value="1"/>
</dbReference>
<sequence>MKILFLPLFHMQSGHHKSSDVLMAAFEKEYPQATCEKVEFLSYCSPLMESAVSQGYVSFIKAVPKGYSKFYKQFFKQESLLLKLFYEMLFIEKMEQLLQRKKPDIIVCTHSFPSFLVDKLKKNGLCNVPVVNVYTDFFVNSLWGAESADFHLAPSTECRDLLASKGICFSKILVTGIPVAEQLKKKKQIWRKNDEVHVLIAGGSLGLGSLASFLDTRRGQHGVKYKILCGSNQKLYQTVANLNRADITPLSYVRCPKRMNDLYDWADAIITKPGGVTISEAMRKSVPIFIHSVLPGQEENNLSYLTQHGLAHKLSPFLPWEEQILEQLMDPAYLFTYNRSRLKYFQTLDIQSPGEAVNKIYSSLFHSASKKDQYLNRIFSKIYSSL</sequence>
<dbReference type="AlphaFoldDB" id="A0A7X2IZL6"/>
<dbReference type="InterPro" id="IPR009695">
    <property type="entry name" value="Diacylglyc_glucosyltr_N"/>
</dbReference>
<accession>A0A7X2IZL6</accession>
<dbReference type="Gene3D" id="3.40.50.2000">
    <property type="entry name" value="Glycogen Phosphorylase B"/>
    <property type="match status" value="1"/>
</dbReference>
<reference evidence="7 8" key="1">
    <citation type="submission" date="2019-11" db="EMBL/GenBank/DDBJ databases">
        <title>Bacillus lacus genome.</title>
        <authorList>
            <person name="Allen C.J."/>
            <person name="Newman J.D."/>
        </authorList>
    </citation>
    <scope>NUCLEOTIDE SEQUENCE [LARGE SCALE GENOMIC DNA]</scope>
    <source>
        <strain evidence="7 8">KCTC 33946</strain>
    </source>
</reference>
<keyword evidence="8" id="KW-1185">Reference proteome</keyword>
<dbReference type="InterPro" id="IPR007235">
    <property type="entry name" value="Glyco_trans_28_C"/>
</dbReference>
<dbReference type="RefSeq" id="WP_154307205.1">
    <property type="nucleotide sequence ID" value="NZ_WKKI01000010.1"/>
</dbReference>